<dbReference type="PIR" id="H69367">
    <property type="entry name" value="H69367"/>
</dbReference>
<dbReference type="Proteomes" id="UP000002199">
    <property type="component" value="Chromosome"/>
</dbReference>
<reference evidence="3 4" key="1">
    <citation type="journal article" date="1997" name="Nature">
        <title>The complete genome sequence of the hyperthermophilic, sulphate-reducing archaeon Archaeoglobus fulgidus.</title>
        <authorList>
            <person name="Klenk H.P."/>
            <person name="Clayton R.A."/>
            <person name="Tomb J."/>
            <person name="White O."/>
            <person name="Nelson K.E."/>
            <person name="Ketchum K.A."/>
            <person name="Dodson R.J."/>
            <person name="Gwinn M."/>
            <person name="Hickey E.K."/>
            <person name="Peterson J.D."/>
            <person name="Richardson D.L."/>
            <person name="Kerlavage A.R."/>
            <person name="Graham D.E."/>
            <person name="Kyrpides N.C."/>
            <person name="Fleischmann R.D."/>
            <person name="Quackenbush J."/>
            <person name="Lee N.H."/>
            <person name="Sutton G.G."/>
            <person name="Gill S."/>
            <person name="Kirkness E.F."/>
            <person name="Dougherty B.A."/>
            <person name="McKenney K."/>
            <person name="Adams M.D."/>
            <person name="Loftus B."/>
            <person name="Peterson S."/>
            <person name="Reich C.I."/>
            <person name="McNeil L.K."/>
            <person name="Badger J.H."/>
            <person name="Glodek A."/>
            <person name="Zhou L."/>
            <person name="Overbeek R."/>
            <person name="Gocayne J.D."/>
            <person name="Weidman J.F."/>
            <person name="McDonald L."/>
            <person name="Utterback T."/>
            <person name="Cotton M.D."/>
            <person name="Spriggs T."/>
            <person name="Artiach P."/>
            <person name="Kaine B.P."/>
            <person name="Sykes S.M."/>
            <person name="Sadow P.W."/>
            <person name="D'Andrea K.P."/>
            <person name="Bowman C."/>
            <person name="Fujii C."/>
            <person name="Garland S.A."/>
            <person name="Mason T.M."/>
            <person name="Olsen G.J."/>
            <person name="Fraser C.M."/>
            <person name="Smith H.O."/>
            <person name="Woese C.R."/>
            <person name="Venter J.C."/>
        </authorList>
    </citation>
    <scope>NUCLEOTIDE SEQUENCE [LARGE SCALE GENOMIC DNA]</scope>
    <source>
        <strain evidence="4">ATCC 49558 / DSM 4304 / JCM 9628 / NBRC 100126 / VC-16</strain>
    </source>
</reference>
<keyword evidence="4" id="KW-1185">Reference proteome</keyword>
<dbReference type="KEGG" id="afu:AF_0944"/>
<dbReference type="PaxDb" id="224325-AF_0944"/>
<evidence type="ECO:0000256" key="2">
    <source>
        <dbReference type="SAM" id="Phobius"/>
    </source>
</evidence>
<gene>
    <name evidence="3" type="ordered locus">AF_0944</name>
</gene>
<name>O29318_ARCFU</name>
<keyword evidence="1" id="KW-0175">Coiled coil</keyword>
<dbReference type="eggNOG" id="arCOG03888">
    <property type="taxonomic scope" value="Archaea"/>
</dbReference>
<protein>
    <submittedName>
        <fullName evidence="3">Uncharacterized protein</fullName>
    </submittedName>
</protein>
<proteinExistence type="predicted"/>
<dbReference type="STRING" id="224325.AF_0944"/>
<feature type="transmembrane region" description="Helical" evidence="2">
    <location>
        <begin position="352"/>
        <end position="373"/>
    </location>
</feature>
<keyword evidence="2" id="KW-0812">Transmembrane</keyword>
<dbReference type="EMBL" id="AE000782">
    <property type="protein sequence ID" value="AAB90314.1"/>
    <property type="molecule type" value="Genomic_DNA"/>
</dbReference>
<keyword evidence="2" id="KW-0472">Membrane</keyword>
<sequence>MAGESGTNSGNPSFLIFSKILNSRCINFNMRAKSLLLIATLAAILTIPASAFDFDYSCSKTFDDYYFGGEYLYFTCTIIPASSSDSKQADDTEYTFLTNLDSSAITVTVEFKDGKKHLHPAPDDDYEKINGTTLSFYIPETDDGVEEIQVAVSGYVPVIEKRLENISALKVTADEELFDLQITVVNKQKFYSDLKEFEKESCADEKKLREAKTLYNEGKYSEAEKLLAEVEEAINECHFRTLKEKYDEEIDDLKSQLSKITTTLAFIQYRLDYDREKIENYDEMMEEWRNLTLQREQLDNEIDELVELVSKGQFSAADEKIESISSNLTSLKVRAETLKESINVKNTFEFDLVTLAIIAGGVAVIIVTVYTIVSIRRRDKW</sequence>
<dbReference type="EnsemblBacteria" id="AAB90314">
    <property type="protein sequence ID" value="AAB90314"/>
    <property type="gene ID" value="AF_0944"/>
</dbReference>
<organism evidence="3 4">
    <name type="scientific">Archaeoglobus fulgidus (strain ATCC 49558 / DSM 4304 / JCM 9628 / NBRC 100126 / VC-16)</name>
    <dbReference type="NCBI Taxonomy" id="224325"/>
    <lineage>
        <taxon>Archaea</taxon>
        <taxon>Methanobacteriati</taxon>
        <taxon>Methanobacteriota</taxon>
        <taxon>Archaeoglobi</taxon>
        <taxon>Archaeoglobales</taxon>
        <taxon>Archaeoglobaceae</taxon>
        <taxon>Archaeoglobus</taxon>
    </lineage>
</organism>
<evidence type="ECO:0000256" key="1">
    <source>
        <dbReference type="SAM" id="Coils"/>
    </source>
</evidence>
<keyword evidence="2" id="KW-1133">Transmembrane helix</keyword>
<evidence type="ECO:0000313" key="4">
    <source>
        <dbReference type="Proteomes" id="UP000002199"/>
    </source>
</evidence>
<accession>O29318</accession>
<feature type="coiled-coil region" evidence="1">
    <location>
        <begin position="216"/>
        <end position="308"/>
    </location>
</feature>
<evidence type="ECO:0000313" key="3">
    <source>
        <dbReference type="EMBL" id="AAB90314.1"/>
    </source>
</evidence>
<dbReference type="AlphaFoldDB" id="O29318"/>
<dbReference type="HOGENOM" id="CLU_817852_0_0_2"/>